<dbReference type="GO" id="GO:0046854">
    <property type="term" value="P:phosphatidylinositol phosphate biosynthetic process"/>
    <property type="evidence" value="ECO:0007669"/>
    <property type="project" value="TreeGrafter"/>
</dbReference>
<dbReference type="SMART" id="SM00969">
    <property type="entry name" value="SOCS_box"/>
    <property type="match status" value="1"/>
</dbReference>
<dbReference type="SMART" id="SM00252">
    <property type="entry name" value="SH2"/>
    <property type="match status" value="1"/>
</dbReference>
<comment type="subcellular location">
    <subcellularLocation>
        <location evidence="2">Cell membrane</location>
        <topology evidence="2">Peripheral membrane protein</topology>
        <orientation evidence="2">Cytoplasmic side</orientation>
    </subcellularLocation>
    <subcellularLocation>
        <location evidence="3">Cytoplasm</location>
    </subcellularLocation>
    <subcellularLocation>
        <location evidence="1">Nucleus</location>
    </subcellularLocation>
</comment>
<evidence type="ECO:0000259" key="19">
    <source>
        <dbReference type="PROSITE" id="PS50225"/>
    </source>
</evidence>
<feature type="domain" description="SH2" evidence="18">
    <location>
        <begin position="496"/>
        <end position="589"/>
    </location>
</feature>
<feature type="region of interest" description="Disordered" evidence="17">
    <location>
        <begin position="48"/>
        <end position="130"/>
    </location>
</feature>
<feature type="region of interest" description="Disordered" evidence="17">
    <location>
        <begin position="252"/>
        <end position="322"/>
    </location>
</feature>
<evidence type="ECO:0000313" key="20">
    <source>
        <dbReference type="Proteomes" id="UP000085678"/>
    </source>
</evidence>
<feature type="compositionally biased region" description="Pro residues" evidence="17">
    <location>
        <begin position="117"/>
        <end position="130"/>
    </location>
</feature>
<dbReference type="InParanoid" id="A0A1S3IS16"/>
<dbReference type="PANTHER" id="PTHR10155:SF5">
    <property type="entry name" value="SUPPRESSOR OF CYTOKINE SIGNALING 7"/>
    <property type="match status" value="1"/>
</dbReference>
<dbReference type="GO" id="GO:0009968">
    <property type="term" value="P:negative regulation of signal transduction"/>
    <property type="evidence" value="ECO:0007669"/>
    <property type="project" value="UniProtKB-KW"/>
</dbReference>
<evidence type="ECO:0000256" key="12">
    <source>
        <dbReference type="ARBA" id="ARBA00023242"/>
    </source>
</evidence>
<evidence type="ECO:0000256" key="14">
    <source>
        <dbReference type="ARBA" id="ARBA00062788"/>
    </source>
</evidence>
<keyword evidence="10 16" id="KW-0727">SH2 domain</keyword>
<evidence type="ECO:0000256" key="16">
    <source>
        <dbReference type="PROSITE-ProRule" id="PRU00191"/>
    </source>
</evidence>
<dbReference type="Pfam" id="PF07525">
    <property type="entry name" value="SOCS_box"/>
    <property type="match status" value="1"/>
</dbReference>
<evidence type="ECO:0000256" key="8">
    <source>
        <dbReference type="ARBA" id="ARBA00022700"/>
    </source>
</evidence>
<dbReference type="Proteomes" id="UP000085678">
    <property type="component" value="Unplaced"/>
</dbReference>
<sequence>MSSNGFWHRIKHKFKGVGKRGRFDVPQVGTSGQASLVAFRRFGEDDLPSFDPALRPHNQVSNPSHQVTVNNNKPAVPQSKQDERTTLQKSEPVISSKQPTSNGISIAVPHSDGTVPKPLPSPPTVPSPIPPSRCSFSDEDPDYATLEEIKREQASIKGTLTDTAFSGEKSSSDSGYETADILLRVPNTHSVPSSPVLLNDEESRKHLLESPGMRNSVSDFPTYDNWQLKQRESAWRESAKFRSSLSEFPTYDNFQFKQDKVNQQTDVVDSQTETSPTKSVESVEDLYATPPQKRKSTCGSGEIQEKNNFDDSAREDAPPIPDRRYERSQSLMEVIKQQENTSGETEKGNITTLQQIPEPSFPAETLSNTVKNDTGVKQAENSATDSSNEDAQQDSPYESVTFQETNTNMNNNSTNAVECQHSHEEPIHMSLEEVRRSQSKLQHDCSICQQAKQSTCSSFHVSTEHSPHPPETPRVTRRNVKNNCIDALECLKDVGWYWGPLSSQEAEAKLDDKPDGAFLVRDSADEHYILSLSFRSNGQTHHTRIEHHKGHFSFYTQPESHGHDSIVEFIQKAMEHSRTHQFLYFMRPHAPGLPPFPVSLLFPFSRYQKMRSLQHMCRFIILKCVRRDHIDVLPLPSKTREYLAEAQYYIEDSEE</sequence>
<feature type="domain" description="SOCS box" evidence="19">
    <location>
        <begin position="599"/>
        <end position="649"/>
    </location>
</feature>
<dbReference type="GO" id="GO:0005886">
    <property type="term" value="C:plasma membrane"/>
    <property type="evidence" value="ECO:0007669"/>
    <property type="project" value="UniProtKB-SubCell"/>
</dbReference>
<dbReference type="KEGG" id="lak:106166888"/>
<keyword evidence="8" id="KW-0734">Signal transduction inhibitor</keyword>
<feature type="compositionally biased region" description="Basic and acidic residues" evidence="17">
    <location>
        <begin position="303"/>
        <end position="322"/>
    </location>
</feature>
<dbReference type="STRING" id="7574.A0A1S3IS16"/>
<feature type="compositionally biased region" description="Polar residues" evidence="17">
    <location>
        <begin position="58"/>
        <end position="73"/>
    </location>
</feature>
<keyword evidence="7" id="KW-0341">Growth regulation</keyword>
<dbReference type="GO" id="GO:0005737">
    <property type="term" value="C:cytoplasm"/>
    <property type="evidence" value="ECO:0007669"/>
    <property type="project" value="UniProtKB-SubCell"/>
</dbReference>
<evidence type="ECO:0000256" key="4">
    <source>
        <dbReference type="ARBA" id="ARBA00004906"/>
    </source>
</evidence>
<dbReference type="GO" id="GO:0035556">
    <property type="term" value="P:intracellular signal transduction"/>
    <property type="evidence" value="ECO:0007669"/>
    <property type="project" value="InterPro"/>
</dbReference>
<dbReference type="InterPro" id="IPR036036">
    <property type="entry name" value="SOCS_box-like_dom_sf"/>
</dbReference>
<keyword evidence="5" id="KW-1003">Cell membrane</keyword>
<dbReference type="RefSeq" id="XP_013401005.1">
    <property type="nucleotide sequence ID" value="XM_013545551.2"/>
</dbReference>
<evidence type="ECO:0000256" key="13">
    <source>
        <dbReference type="ARBA" id="ARBA00059017"/>
    </source>
</evidence>
<dbReference type="GO" id="GO:0005634">
    <property type="term" value="C:nucleus"/>
    <property type="evidence" value="ECO:0007669"/>
    <property type="project" value="UniProtKB-SubCell"/>
</dbReference>
<keyword evidence="11" id="KW-0472">Membrane</keyword>
<dbReference type="FunFam" id="3.30.505.10:FF:000029">
    <property type="entry name" value="Suppressor of cytokine signaling 7"/>
    <property type="match status" value="1"/>
</dbReference>
<organism evidence="20 21">
    <name type="scientific">Lingula anatina</name>
    <name type="common">Brachiopod</name>
    <name type="synonym">Lingula unguis</name>
    <dbReference type="NCBI Taxonomy" id="7574"/>
    <lineage>
        <taxon>Eukaryota</taxon>
        <taxon>Metazoa</taxon>
        <taxon>Spiralia</taxon>
        <taxon>Lophotrochozoa</taxon>
        <taxon>Brachiopoda</taxon>
        <taxon>Linguliformea</taxon>
        <taxon>Lingulata</taxon>
        <taxon>Lingulida</taxon>
        <taxon>Linguloidea</taxon>
        <taxon>Lingulidae</taxon>
        <taxon>Lingula</taxon>
    </lineage>
</organism>
<evidence type="ECO:0000256" key="6">
    <source>
        <dbReference type="ARBA" id="ARBA00022490"/>
    </source>
</evidence>
<evidence type="ECO:0000256" key="15">
    <source>
        <dbReference type="ARBA" id="ARBA00070642"/>
    </source>
</evidence>
<evidence type="ECO:0000256" key="7">
    <source>
        <dbReference type="ARBA" id="ARBA00022604"/>
    </source>
</evidence>
<evidence type="ECO:0000256" key="17">
    <source>
        <dbReference type="SAM" id="MobiDB-lite"/>
    </source>
</evidence>
<keyword evidence="20" id="KW-1185">Reference proteome</keyword>
<evidence type="ECO:0000256" key="2">
    <source>
        <dbReference type="ARBA" id="ARBA00004413"/>
    </source>
</evidence>
<evidence type="ECO:0000313" key="21">
    <source>
        <dbReference type="RefSeq" id="XP_013401005.1"/>
    </source>
</evidence>
<dbReference type="GO" id="GO:0005942">
    <property type="term" value="C:phosphatidylinositol 3-kinase complex"/>
    <property type="evidence" value="ECO:0007669"/>
    <property type="project" value="TreeGrafter"/>
</dbReference>
<evidence type="ECO:0000256" key="5">
    <source>
        <dbReference type="ARBA" id="ARBA00022475"/>
    </source>
</evidence>
<dbReference type="InterPro" id="IPR001496">
    <property type="entry name" value="SOCS_box"/>
</dbReference>
<dbReference type="OrthoDB" id="5979828at2759"/>
<dbReference type="InterPro" id="IPR036860">
    <property type="entry name" value="SH2_dom_sf"/>
</dbReference>
<evidence type="ECO:0000259" key="18">
    <source>
        <dbReference type="PROSITE" id="PS50001"/>
    </source>
</evidence>
<keyword evidence="9" id="KW-0833">Ubl conjugation pathway</keyword>
<gene>
    <name evidence="21" type="primary">LOC106166888</name>
</gene>
<feature type="compositionally biased region" description="Polar residues" evidence="17">
    <location>
        <begin position="87"/>
        <end position="104"/>
    </location>
</feature>
<dbReference type="InterPro" id="IPR000980">
    <property type="entry name" value="SH2"/>
</dbReference>
<keyword evidence="6" id="KW-0963">Cytoplasm</keyword>
<dbReference type="SUPFAM" id="SSF158235">
    <property type="entry name" value="SOCS box-like"/>
    <property type="match status" value="1"/>
</dbReference>
<keyword evidence="12" id="KW-0539">Nucleus</keyword>
<dbReference type="SUPFAM" id="SSF55550">
    <property type="entry name" value="SH2 domain"/>
    <property type="match status" value="1"/>
</dbReference>
<feature type="region of interest" description="Disordered" evidence="17">
    <location>
        <begin position="376"/>
        <end position="396"/>
    </location>
</feature>
<dbReference type="SMART" id="SM00253">
    <property type="entry name" value="SOCS"/>
    <property type="match status" value="1"/>
</dbReference>
<proteinExistence type="predicted"/>
<dbReference type="Gene3D" id="3.30.505.10">
    <property type="entry name" value="SH2 domain"/>
    <property type="match status" value="1"/>
</dbReference>
<dbReference type="PROSITE" id="PS50225">
    <property type="entry name" value="SOCS"/>
    <property type="match status" value="1"/>
</dbReference>
<evidence type="ECO:0000256" key="3">
    <source>
        <dbReference type="ARBA" id="ARBA00004496"/>
    </source>
</evidence>
<accession>A0A1S3IS16</accession>
<dbReference type="AlphaFoldDB" id="A0A1S3IS16"/>
<reference evidence="21" key="1">
    <citation type="submission" date="2025-08" db="UniProtKB">
        <authorList>
            <consortium name="RefSeq"/>
        </authorList>
    </citation>
    <scope>IDENTIFICATION</scope>
    <source>
        <tissue evidence="21">Gonads</tissue>
    </source>
</reference>
<protein>
    <recommendedName>
        <fullName evidence="15">Suppressor of cytokine signaling 7</fullName>
    </recommendedName>
</protein>
<dbReference type="GeneID" id="106166888"/>
<comment type="function">
    <text evidence="13">Substrate-recognition component of a cullin-5-RING E3 ubiquitin-protein ligase complex (ECS complex, also named CRL5 complex), which mediates the ubiquitination and subsequent proteasomal degradation of target proteins, such as DAB1 and IRS1. Specifically recognizes and binds phosphorylated proteins via its SH2 domain, promoting their ubiquitination. The ECS(SOCS7) complex acts as a key regulator of reelin signaling by mediating ubiquitination and degradation of phosphorylated DAB1 in the cortical plate of the developing cerebral cortex, thereby regulating neuron positioning during cortex development. Functions in insulin signaling and glucose homeostasis through IRS1 ubiquitination and subsequent proteasomal degradation. Also inhibits prolactin, growth hormone and leptin signaling by preventing STAT3 and STAT5 activation, sequestering them in the cytoplasm and reducing their binding to DNA.</text>
</comment>
<feature type="compositionally biased region" description="Polar residues" evidence="17">
    <location>
        <begin position="252"/>
        <end position="280"/>
    </location>
</feature>
<evidence type="ECO:0000256" key="11">
    <source>
        <dbReference type="ARBA" id="ARBA00023136"/>
    </source>
</evidence>
<dbReference type="PROSITE" id="PS50001">
    <property type="entry name" value="SH2"/>
    <property type="match status" value="1"/>
</dbReference>
<comment type="subunit">
    <text evidence="14">Substrate-recognition component of the ECS(SOCS7) complex, composed of SOCS7, CUL5, ELOB, ELOC and RNF7/RBX2. Interacts, via the third proline-rich region, with the second SH3 domain of the adapter protein NCK1. Also interacts with GRB2, INSR, PLCG1, SORBS3/vinexin, and phosphorylated STAT3 and STAT5. Interacts with SEPT6. Interacts with phosphorylated IRS4 and PIK3R1.</text>
</comment>
<comment type="pathway">
    <text evidence="4">Protein modification; protein ubiquitination.</text>
</comment>
<dbReference type="PANTHER" id="PTHR10155">
    <property type="entry name" value="PHOSPHATIDYLINOSITOL 3-KINASE REGULATORY SUBUNIT"/>
    <property type="match status" value="1"/>
</dbReference>
<name>A0A1S3IS16_LINAN</name>
<evidence type="ECO:0000256" key="1">
    <source>
        <dbReference type="ARBA" id="ARBA00004123"/>
    </source>
</evidence>
<evidence type="ECO:0000256" key="9">
    <source>
        <dbReference type="ARBA" id="ARBA00022786"/>
    </source>
</evidence>
<dbReference type="GO" id="GO:0046935">
    <property type="term" value="F:1-phosphatidylinositol-3-kinase regulator activity"/>
    <property type="evidence" value="ECO:0007669"/>
    <property type="project" value="TreeGrafter"/>
</dbReference>
<dbReference type="Pfam" id="PF00017">
    <property type="entry name" value="SH2"/>
    <property type="match status" value="1"/>
</dbReference>
<evidence type="ECO:0000256" key="10">
    <source>
        <dbReference type="ARBA" id="ARBA00022999"/>
    </source>
</evidence>